<dbReference type="RefSeq" id="WP_241487343.1">
    <property type="nucleotide sequence ID" value="NZ_KM406416.1"/>
</dbReference>
<proteinExistence type="predicted"/>
<sequence length="153" mass="16742">MLTLLGMIGLFLLVLLLAVFLLLGMFFSSDFGYAFTDVFNYATTTGLGNVAEVVTILAILGIAFAVQATIWLFIADRMIDTSIPDIVQQLIIMIVLLPIPAFFFTCWGTIYRWAGVLCILAYIGPVLLNGGSFIYSDIKYPKSNGATHKDLGD</sequence>
<reference evidence="2" key="1">
    <citation type="journal article" date="2015" name="Appl. Environ. Microbiol.">
        <title>Discovery of a conjugative megaplasmid in Bifidobacterium breve.</title>
        <authorList>
            <person name="Bottacini F."/>
            <person name="O'Connell Motherway M."/>
            <person name="Casey E."/>
            <person name="McDonnell B."/>
            <person name="Mahony J."/>
            <person name="Ventura M."/>
            <person name="van Sinderen D."/>
        </authorList>
    </citation>
    <scope>NUCLEOTIDE SEQUENCE</scope>
    <source>
        <strain evidence="2">JCM 7017</strain>
        <plasmid evidence="2">megaplasmid pMP7017</plasmid>
    </source>
</reference>
<keyword evidence="1" id="KW-0472">Membrane</keyword>
<geneLocation type="plasmid" evidence="2">
    <name>megaplasmid pMP7017</name>
</geneLocation>
<feature type="transmembrane region" description="Helical" evidence="1">
    <location>
        <begin position="110"/>
        <end position="135"/>
    </location>
</feature>
<protein>
    <submittedName>
        <fullName evidence="2">Uncharacterized protein</fullName>
    </submittedName>
</protein>
<keyword evidence="1" id="KW-0812">Transmembrane</keyword>
<dbReference type="EMBL" id="KM406416">
    <property type="protein sequence ID" value="AIW55173.1"/>
    <property type="molecule type" value="Genomic_DNA"/>
</dbReference>
<feature type="transmembrane region" description="Helical" evidence="1">
    <location>
        <begin position="86"/>
        <end position="104"/>
    </location>
</feature>
<evidence type="ECO:0000313" key="2">
    <source>
        <dbReference type="EMBL" id="AIW55173.1"/>
    </source>
</evidence>
<accession>A0A0A0UVA0</accession>
<keyword evidence="1" id="KW-1133">Transmembrane helix</keyword>
<dbReference type="AlphaFoldDB" id="A0A0A0UVA0"/>
<evidence type="ECO:0000256" key="1">
    <source>
        <dbReference type="SAM" id="Phobius"/>
    </source>
</evidence>
<feature type="transmembrane region" description="Helical" evidence="1">
    <location>
        <begin position="50"/>
        <end position="74"/>
    </location>
</feature>
<name>A0A0A0UVA0_BIFBR</name>
<keyword evidence="2" id="KW-0614">Plasmid</keyword>
<gene>
    <name evidence="2" type="ORF">B7017_p0119</name>
</gene>
<organism evidence="2">
    <name type="scientific">Bifidobacterium breve</name>
    <dbReference type="NCBI Taxonomy" id="1685"/>
    <lineage>
        <taxon>Bacteria</taxon>
        <taxon>Bacillati</taxon>
        <taxon>Actinomycetota</taxon>
        <taxon>Actinomycetes</taxon>
        <taxon>Bifidobacteriales</taxon>
        <taxon>Bifidobacteriaceae</taxon>
        <taxon>Bifidobacterium</taxon>
    </lineage>
</organism>